<protein>
    <recommendedName>
        <fullName evidence="4">Zona pellucida sperm-binding protein 3</fullName>
    </recommendedName>
    <alternativeName>
        <fullName evidence="15">Zona pellucida glycoprotein 3</fullName>
    </alternativeName>
</protein>
<dbReference type="PANTHER" id="PTHR11576">
    <property type="entry name" value="ZONA PELLUCIDA SPERM-BINDING PROTEIN 3"/>
    <property type="match status" value="1"/>
</dbReference>
<dbReference type="EMBL" id="JAHHUM010002068">
    <property type="protein sequence ID" value="KAK5606511.1"/>
    <property type="molecule type" value="Genomic_DNA"/>
</dbReference>
<evidence type="ECO:0000256" key="17">
    <source>
        <dbReference type="SAM" id="SignalP"/>
    </source>
</evidence>
<keyword evidence="6" id="KW-0964">Secreted</keyword>
<dbReference type="PANTHER" id="PTHR11576:SF16">
    <property type="entry name" value="ZONA PELLUCIDA SPERM-BINDING PROTEIN 3"/>
    <property type="match status" value="1"/>
</dbReference>
<keyword evidence="9" id="KW-0812">Transmembrane</keyword>
<evidence type="ECO:0000256" key="7">
    <source>
        <dbReference type="ARBA" id="ARBA00022530"/>
    </source>
</evidence>
<feature type="signal peptide" evidence="17">
    <location>
        <begin position="1"/>
        <end position="25"/>
    </location>
</feature>
<proteinExistence type="inferred from homology"/>
<dbReference type="InterPro" id="IPR042235">
    <property type="entry name" value="ZP-C_dom"/>
</dbReference>
<evidence type="ECO:0000256" key="11">
    <source>
        <dbReference type="ARBA" id="ARBA00022989"/>
    </source>
</evidence>
<evidence type="ECO:0000256" key="1">
    <source>
        <dbReference type="ARBA" id="ARBA00004251"/>
    </source>
</evidence>
<comment type="subcellular location">
    <subcellularLocation>
        <location evidence="1">Cell membrane</location>
        <topology evidence="1">Single-pass type I membrane protein</topology>
    </subcellularLocation>
    <subcellularLocation>
        <location evidence="2">Secreted</location>
        <location evidence="2">Extracellular space</location>
        <location evidence="2">Extracellular matrix</location>
    </subcellularLocation>
</comment>
<keyword evidence="8" id="KW-0165">Cleavage on pair of basic residues</keyword>
<keyword evidence="13" id="KW-1015">Disulfide bond</keyword>
<dbReference type="GO" id="GO:2000344">
    <property type="term" value="P:positive regulation of acrosome reaction"/>
    <property type="evidence" value="ECO:0007669"/>
    <property type="project" value="TreeGrafter"/>
</dbReference>
<evidence type="ECO:0000256" key="16">
    <source>
        <dbReference type="SAM" id="MobiDB-lite"/>
    </source>
</evidence>
<evidence type="ECO:0000256" key="12">
    <source>
        <dbReference type="ARBA" id="ARBA00023136"/>
    </source>
</evidence>
<accession>A0AAV9R9J9</accession>
<dbReference type="AlphaFoldDB" id="A0AAV9R9J9"/>
<evidence type="ECO:0000256" key="6">
    <source>
        <dbReference type="ARBA" id="ARBA00022525"/>
    </source>
</evidence>
<dbReference type="FunFam" id="2.60.40.4100:FF:000002">
    <property type="entry name" value="Zona pellucida sperm-binding protein 3"/>
    <property type="match status" value="1"/>
</dbReference>
<keyword evidence="20" id="KW-1185">Reference proteome</keyword>
<evidence type="ECO:0000256" key="3">
    <source>
        <dbReference type="ARBA" id="ARBA00006735"/>
    </source>
</evidence>
<evidence type="ECO:0000256" key="14">
    <source>
        <dbReference type="ARBA" id="ARBA00023180"/>
    </source>
</evidence>
<gene>
    <name evidence="19" type="ORF">CRENBAI_019856</name>
</gene>
<dbReference type="GO" id="GO:0031012">
    <property type="term" value="C:extracellular matrix"/>
    <property type="evidence" value="ECO:0007669"/>
    <property type="project" value="TreeGrafter"/>
</dbReference>
<feature type="region of interest" description="Disordered" evidence="16">
    <location>
        <begin position="546"/>
        <end position="589"/>
    </location>
</feature>
<dbReference type="GO" id="GO:0032190">
    <property type="term" value="F:acrosin binding"/>
    <property type="evidence" value="ECO:0007669"/>
    <property type="project" value="TreeGrafter"/>
</dbReference>
<dbReference type="InterPro" id="IPR055355">
    <property type="entry name" value="ZP-C"/>
</dbReference>
<evidence type="ECO:0000313" key="20">
    <source>
        <dbReference type="Proteomes" id="UP001311232"/>
    </source>
</evidence>
<comment type="similarity">
    <text evidence="3">Belongs to the ZP domain family. ZPC subfamily.</text>
</comment>
<dbReference type="Gene3D" id="2.60.40.4100">
    <property type="entry name" value="Zona pellucida, ZP-C domain"/>
    <property type="match status" value="1"/>
</dbReference>
<feature type="compositionally biased region" description="Basic and acidic residues" evidence="16">
    <location>
        <begin position="546"/>
        <end position="574"/>
    </location>
</feature>
<dbReference type="InterPro" id="IPR001507">
    <property type="entry name" value="ZP_dom"/>
</dbReference>
<dbReference type="Pfam" id="PF00100">
    <property type="entry name" value="Zona_pellucida"/>
    <property type="match status" value="1"/>
</dbReference>
<feature type="domain" description="ZP" evidence="18">
    <location>
        <begin position="102"/>
        <end position="356"/>
    </location>
</feature>
<dbReference type="Pfam" id="PF23344">
    <property type="entry name" value="ZP-N"/>
    <property type="match status" value="1"/>
</dbReference>
<dbReference type="SMART" id="SM00241">
    <property type="entry name" value="ZP"/>
    <property type="match status" value="1"/>
</dbReference>
<dbReference type="Proteomes" id="UP001311232">
    <property type="component" value="Unassembled WGS sequence"/>
</dbReference>
<dbReference type="PROSITE" id="PS51257">
    <property type="entry name" value="PROKAR_LIPOPROTEIN"/>
    <property type="match status" value="1"/>
</dbReference>
<feature type="chain" id="PRO_5043653725" description="Zona pellucida sperm-binding protein 3" evidence="17">
    <location>
        <begin position="26"/>
        <end position="600"/>
    </location>
</feature>
<evidence type="ECO:0000256" key="13">
    <source>
        <dbReference type="ARBA" id="ARBA00023157"/>
    </source>
</evidence>
<keyword evidence="11" id="KW-1133">Transmembrane helix</keyword>
<keyword evidence="14" id="KW-0325">Glycoprotein</keyword>
<evidence type="ECO:0000256" key="9">
    <source>
        <dbReference type="ARBA" id="ARBA00022692"/>
    </source>
</evidence>
<dbReference type="PROSITE" id="PS51034">
    <property type="entry name" value="ZP_2"/>
    <property type="match status" value="1"/>
</dbReference>
<comment type="caution">
    <text evidence="19">The sequence shown here is derived from an EMBL/GenBank/DDBJ whole genome shotgun (WGS) entry which is preliminary data.</text>
</comment>
<reference evidence="19 20" key="1">
    <citation type="submission" date="2021-06" db="EMBL/GenBank/DDBJ databases">
        <authorList>
            <person name="Palmer J.M."/>
        </authorList>
    </citation>
    <scope>NUCLEOTIDE SEQUENCE [LARGE SCALE GENOMIC DNA]</scope>
    <source>
        <strain evidence="19 20">MEX-2019</strain>
        <tissue evidence="19">Muscle</tissue>
    </source>
</reference>
<dbReference type="FunFam" id="2.60.40.3210:FF:000001">
    <property type="entry name" value="Zona pellucida sperm-binding protein 3"/>
    <property type="match status" value="1"/>
</dbReference>
<organism evidence="19 20">
    <name type="scientific">Crenichthys baileyi</name>
    <name type="common">White River springfish</name>
    <dbReference type="NCBI Taxonomy" id="28760"/>
    <lineage>
        <taxon>Eukaryota</taxon>
        <taxon>Metazoa</taxon>
        <taxon>Chordata</taxon>
        <taxon>Craniata</taxon>
        <taxon>Vertebrata</taxon>
        <taxon>Euteleostomi</taxon>
        <taxon>Actinopterygii</taxon>
        <taxon>Neopterygii</taxon>
        <taxon>Teleostei</taxon>
        <taxon>Neoteleostei</taxon>
        <taxon>Acanthomorphata</taxon>
        <taxon>Ovalentaria</taxon>
        <taxon>Atherinomorphae</taxon>
        <taxon>Cyprinodontiformes</taxon>
        <taxon>Goodeidae</taxon>
        <taxon>Crenichthys</taxon>
    </lineage>
</organism>
<keyword evidence="7" id="KW-0272">Extracellular matrix</keyword>
<evidence type="ECO:0000256" key="2">
    <source>
        <dbReference type="ARBA" id="ARBA00004498"/>
    </source>
</evidence>
<name>A0AAV9R9J9_9TELE</name>
<dbReference type="GO" id="GO:0035803">
    <property type="term" value="P:egg coat formation"/>
    <property type="evidence" value="ECO:0007669"/>
    <property type="project" value="TreeGrafter"/>
</dbReference>
<sequence length="600" mass="68478">MKTKWHLFIISFICVLSLSSISCTADPYKSLFTKQRKVFKVVKPFPAEDRRSIQRISRSTPPQLRRGRSVHSSTLVTPSLLPLQPEIRVQADPAYAPDVSVTCSTSDFVVRVKPAFYGLGADAQELTLGSNCRSNGVLRPHGDLLFTYPLTACDWVRELPHGYLVYKYVLHYEPSPKRFPSRAHQVDVNIECHYQRDHSVYQLAVQPTWQTVVQRKKLKGRPKEFHINLMDDSWRTPAKSQVYLLGQTVNIQVSAPHLPPGLKLYINSCYAAPSSGSKSSLKYTLIDNLGCMWDSKNEPGASQFVSRTDKTLRFSLRTFQFTADPDTKVIIHCKLSVTSDGPGPTQKSCTYQDHRWRALTGQDSICECCESTCVMSKQRRALLEGFAISRPLLVSDQPHRAENGHQQISPSAVSRIREDEDELHDQDMNDNQNLWEDEVIKNHEVNDNGWLEESETIHGARMEPEELTHSRRVLEDKWGESELSDLNEFEEGASGYVEEEFSEHAEAEETLETNEDITEELSPVNDKKDDLLYPKGELEEVFTEVGLERGLKPPSPEEGKMDKQACRGEEDRRMMPLKMQGKSEDSVVDEQEETWYFTWM</sequence>
<evidence type="ECO:0000256" key="15">
    <source>
        <dbReference type="ARBA" id="ARBA00030824"/>
    </source>
</evidence>
<evidence type="ECO:0000256" key="10">
    <source>
        <dbReference type="ARBA" id="ARBA00022729"/>
    </source>
</evidence>
<dbReference type="Gene3D" id="2.60.40.3210">
    <property type="entry name" value="Zona pellucida, ZP-N domain"/>
    <property type="match status" value="1"/>
</dbReference>
<keyword evidence="10 17" id="KW-0732">Signal</keyword>
<evidence type="ECO:0000256" key="8">
    <source>
        <dbReference type="ARBA" id="ARBA00022685"/>
    </source>
</evidence>
<dbReference type="GO" id="GO:0005886">
    <property type="term" value="C:plasma membrane"/>
    <property type="evidence" value="ECO:0007669"/>
    <property type="project" value="UniProtKB-SubCell"/>
</dbReference>
<evidence type="ECO:0000256" key="5">
    <source>
        <dbReference type="ARBA" id="ARBA00022475"/>
    </source>
</evidence>
<evidence type="ECO:0000256" key="4">
    <source>
        <dbReference type="ARBA" id="ARBA00017980"/>
    </source>
</evidence>
<evidence type="ECO:0000259" key="18">
    <source>
        <dbReference type="PROSITE" id="PS51034"/>
    </source>
</evidence>
<keyword evidence="12" id="KW-0472">Membrane</keyword>
<dbReference type="GO" id="GO:0007339">
    <property type="term" value="P:binding of sperm to zona pellucida"/>
    <property type="evidence" value="ECO:0007669"/>
    <property type="project" value="TreeGrafter"/>
</dbReference>
<keyword evidence="5" id="KW-1003">Cell membrane</keyword>
<evidence type="ECO:0000313" key="19">
    <source>
        <dbReference type="EMBL" id="KAK5606511.1"/>
    </source>
</evidence>
<dbReference type="InterPro" id="IPR055356">
    <property type="entry name" value="ZP-N"/>
</dbReference>